<dbReference type="RefSeq" id="WP_131144751.1">
    <property type="nucleotide sequence ID" value="NZ_BMWV01000002.1"/>
</dbReference>
<keyword evidence="3" id="KW-1185">Reference proteome</keyword>
<dbReference type="AlphaFoldDB" id="A0A411WVF7"/>
<accession>A0A411WVF7</accession>
<dbReference type="OrthoDB" id="9801870at2"/>
<dbReference type="SUPFAM" id="SSF140736">
    <property type="entry name" value="Rv1873-like"/>
    <property type="match status" value="1"/>
</dbReference>
<proteinExistence type="predicted"/>
<dbReference type="InterPro" id="IPR014937">
    <property type="entry name" value="DUF1810"/>
</dbReference>
<reference evidence="1" key="3">
    <citation type="submission" date="2022-12" db="EMBL/GenBank/DDBJ databases">
        <authorList>
            <person name="Sun Q."/>
            <person name="Kim S."/>
        </authorList>
    </citation>
    <scope>NUCLEOTIDE SEQUENCE</scope>
    <source>
        <strain evidence="1">KCTC 12343</strain>
    </source>
</reference>
<organism evidence="1 4">
    <name type="scientific">Pseudoduganella albidiflava</name>
    <dbReference type="NCBI Taxonomy" id="321983"/>
    <lineage>
        <taxon>Bacteria</taxon>
        <taxon>Pseudomonadati</taxon>
        <taxon>Pseudomonadota</taxon>
        <taxon>Betaproteobacteria</taxon>
        <taxon>Burkholderiales</taxon>
        <taxon>Oxalobacteraceae</taxon>
        <taxon>Telluria group</taxon>
        <taxon>Pseudoduganella</taxon>
    </lineage>
</organism>
<dbReference type="EMBL" id="CP036401">
    <property type="protein sequence ID" value="QBI00619.1"/>
    <property type="molecule type" value="Genomic_DNA"/>
</dbReference>
<dbReference type="Pfam" id="PF08837">
    <property type="entry name" value="DUF1810"/>
    <property type="match status" value="1"/>
</dbReference>
<gene>
    <name evidence="2" type="ORF">EYF70_06905</name>
    <name evidence="1" type="ORF">GCM10007387_12570</name>
</gene>
<protein>
    <submittedName>
        <fullName evidence="2">DUF1810 domain-containing protein</fullName>
    </submittedName>
</protein>
<reference evidence="2 3" key="2">
    <citation type="submission" date="2019-02" db="EMBL/GenBank/DDBJ databases">
        <title>Draft Genome Sequences of Six Type Strains of the Genus Massilia.</title>
        <authorList>
            <person name="Miess H."/>
            <person name="Frediansyhah A."/>
            <person name="Gross H."/>
        </authorList>
    </citation>
    <scope>NUCLEOTIDE SEQUENCE [LARGE SCALE GENOMIC DNA]</scope>
    <source>
        <strain evidence="2 3">DSM 17472</strain>
    </source>
</reference>
<evidence type="ECO:0000313" key="1">
    <source>
        <dbReference type="EMBL" id="GGY31939.1"/>
    </source>
</evidence>
<dbReference type="PIRSF" id="PIRSF008546">
    <property type="entry name" value="UCP008546"/>
    <property type="match status" value="1"/>
</dbReference>
<reference evidence="1" key="1">
    <citation type="journal article" date="2014" name="Int. J. Syst. Evol. Microbiol.">
        <title>Complete genome sequence of Corynebacterium casei LMG S-19264T (=DSM 44701T), isolated from a smear-ripened cheese.</title>
        <authorList>
            <consortium name="US DOE Joint Genome Institute (JGI-PGF)"/>
            <person name="Walter F."/>
            <person name="Albersmeier A."/>
            <person name="Kalinowski J."/>
            <person name="Ruckert C."/>
        </authorList>
    </citation>
    <scope>NUCLEOTIDE SEQUENCE</scope>
    <source>
        <strain evidence="1">KCTC 12343</strain>
    </source>
</reference>
<dbReference type="InterPro" id="IPR036287">
    <property type="entry name" value="Rv1873-like_sf"/>
</dbReference>
<evidence type="ECO:0000313" key="3">
    <source>
        <dbReference type="Proteomes" id="UP000292307"/>
    </source>
</evidence>
<name>A0A411WVF7_9BURK</name>
<evidence type="ECO:0000313" key="2">
    <source>
        <dbReference type="EMBL" id="QBI00619.1"/>
    </source>
</evidence>
<dbReference type="Gene3D" id="1.25.40.380">
    <property type="entry name" value="Protein of unknown function DUF1810"/>
    <property type="match status" value="1"/>
</dbReference>
<dbReference type="Proteomes" id="UP000628442">
    <property type="component" value="Unassembled WGS sequence"/>
</dbReference>
<dbReference type="EMBL" id="BMWV01000002">
    <property type="protein sequence ID" value="GGY31939.1"/>
    <property type="molecule type" value="Genomic_DNA"/>
</dbReference>
<evidence type="ECO:0000313" key="4">
    <source>
        <dbReference type="Proteomes" id="UP000628442"/>
    </source>
</evidence>
<dbReference type="Proteomes" id="UP000292307">
    <property type="component" value="Chromosome"/>
</dbReference>
<sequence>MPFDLARFTTAQDRVYHDVVRELRAGRKTSHWMWFIFPQLKELGRSDTAQFYGIASLDEARAYLGHPVLGARLRECTLLVNAHAGTPADVILGHVDALKFRSSMTLFSSAAPGEACFATALAAFYDGKPDQATLGLLDT</sequence>